<feature type="binding site" evidence="8">
    <location>
        <position position="315"/>
    </location>
    <ligand>
        <name>Zn(2+)</name>
        <dbReference type="ChEBI" id="CHEBI:29105"/>
        <label>2</label>
    </ligand>
</feature>
<dbReference type="Pfam" id="PF00245">
    <property type="entry name" value="Alk_phosphatase"/>
    <property type="match status" value="2"/>
</dbReference>
<keyword evidence="2" id="KW-0597">Phosphoprotein</keyword>
<comment type="similarity">
    <text evidence="1 9">Belongs to the alkaline phosphatase family.</text>
</comment>
<dbReference type="GO" id="GO:0004035">
    <property type="term" value="F:alkaline phosphatase activity"/>
    <property type="evidence" value="ECO:0007669"/>
    <property type="project" value="UniProtKB-EC"/>
</dbReference>
<dbReference type="RefSeq" id="WP_183696260.1">
    <property type="nucleotide sequence ID" value="NZ_JACICA010000005.1"/>
</dbReference>
<proteinExistence type="inferred from homology"/>
<feature type="binding site" evidence="8">
    <location>
        <position position="271"/>
    </location>
    <ligand>
        <name>Zn(2+)</name>
        <dbReference type="ChEBI" id="CHEBI:29105"/>
        <label>2</label>
    </ligand>
</feature>
<keyword evidence="6 8" id="KW-0460">Magnesium</keyword>
<evidence type="ECO:0000256" key="4">
    <source>
        <dbReference type="ARBA" id="ARBA00022801"/>
    </source>
</evidence>
<dbReference type="CDD" id="cd16012">
    <property type="entry name" value="ALP"/>
    <property type="match status" value="1"/>
</dbReference>
<dbReference type="InterPro" id="IPR017850">
    <property type="entry name" value="Alkaline_phosphatase_core_sf"/>
</dbReference>
<feature type="binding site" evidence="8">
    <location>
        <position position="275"/>
    </location>
    <ligand>
        <name>Zn(2+)</name>
        <dbReference type="ChEBI" id="CHEBI:29105"/>
        <label>2</label>
    </ligand>
</feature>
<reference evidence="10 11" key="1">
    <citation type="submission" date="2020-08" db="EMBL/GenBank/DDBJ databases">
        <title>Genomic Encyclopedia of Type Strains, Phase IV (KMG-IV): sequencing the most valuable type-strain genomes for metagenomic binning, comparative biology and taxonomic classification.</title>
        <authorList>
            <person name="Goeker M."/>
        </authorList>
    </citation>
    <scope>NUCLEOTIDE SEQUENCE [LARGE SCALE GENOMIC DNA]</scope>
    <source>
        <strain evidence="10 11">DSM 22548</strain>
    </source>
</reference>
<comment type="caution">
    <text evidence="10">The sequence shown here is derived from an EMBL/GenBank/DDBJ whole genome shotgun (WGS) entry which is preliminary data.</text>
</comment>
<keyword evidence="5 8" id="KW-0862">Zinc</keyword>
<dbReference type="SMART" id="SM00098">
    <property type="entry name" value="alkPPc"/>
    <property type="match status" value="1"/>
</dbReference>
<dbReference type="InterPro" id="IPR018299">
    <property type="entry name" value="Alkaline_phosphatase_AS"/>
</dbReference>
<dbReference type="Gene3D" id="1.10.60.40">
    <property type="match status" value="1"/>
</dbReference>
<dbReference type="SUPFAM" id="SSF53649">
    <property type="entry name" value="Alkaline phosphatase-like"/>
    <property type="match status" value="1"/>
</dbReference>
<evidence type="ECO:0000256" key="3">
    <source>
        <dbReference type="ARBA" id="ARBA00022723"/>
    </source>
</evidence>
<evidence type="ECO:0000313" key="11">
    <source>
        <dbReference type="Proteomes" id="UP000541425"/>
    </source>
</evidence>
<organism evidence="10 11">
    <name type="scientific">Alloprevotella rava</name>
    <dbReference type="NCBI Taxonomy" id="671218"/>
    <lineage>
        <taxon>Bacteria</taxon>
        <taxon>Pseudomonadati</taxon>
        <taxon>Bacteroidota</taxon>
        <taxon>Bacteroidia</taxon>
        <taxon>Bacteroidales</taxon>
        <taxon>Prevotellaceae</taxon>
        <taxon>Alloprevotella</taxon>
    </lineage>
</organism>
<evidence type="ECO:0000256" key="9">
    <source>
        <dbReference type="RuleBase" id="RU003946"/>
    </source>
</evidence>
<accession>A0A7W5UJT3</accession>
<evidence type="ECO:0000256" key="7">
    <source>
        <dbReference type="PIRSR" id="PIRSR601952-1"/>
    </source>
</evidence>
<dbReference type="EC" id="3.1.3.1" evidence="10"/>
<gene>
    <name evidence="10" type="ORF">FHS60_001232</name>
</gene>
<dbReference type="PROSITE" id="PS00123">
    <property type="entry name" value="ALKALINE_PHOSPHATASE"/>
    <property type="match status" value="1"/>
</dbReference>
<comment type="cofactor">
    <cofactor evidence="8">
        <name>Zn(2+)</name>
        <dbReference type="ChEBI" id="CHEBI:29105"/>
    </cofactor>
    <text evidence="8">Binds 2 Zn(2+) ions.</text>
</comment>
<feature type="binding site" evidence="8">
    <location>
        <position position="137"/>
    </location>
    <ligand>
        <name>Mg(2+)</name>
        <dbReference type="ChEBI" id="CHEBI:18420"/>
    </ligand>
</feature>
<dbReference type="EMBL" id="JACICA010000005">
    <property type="protein sequence ID" value="MBB3702763.1"/>
    <property type="molecule type" value="Genomic_DNA"/>
</dbReference>
<dbReference type="PRINTS" id="PR00113">
    <property type="entry name" value="ALKPHPHTASE"/>
</dbReference>
<evidence type="ECO:0000256" key="8">
    <source>
        <dbReference type="PIRSR" id="PIRSR601952-2"/>
    </source>
</evidence>
<evidence type="ECO:0000256" key="6">
    <source>
        <dbReference type="ARBA" id="ARBA00022842"/>
    </source>
</evidence>
<keyword evidence="3 8" id="KW-0479">Metal-binding</keyword>
<sequence length="471" mass="52184">MTPKRFLSTLYLTVLTLVVMAQPKAKYVFYFIGDGMGVNQVNAAETFLAAREGRIGMKPLCFTQFPYLGLVSTYSASSGVTDSAAAGTALASGVKTKNAAVGVLPDLTTPVNSVAWHAQQHGAAVGIATSVGVNHATPAVFYAHVPERHAYHEIGRQLTLSGFDFFAGSDILKPQSKNGGKDLYQQATDNGYKIVRGYNEFLQQANRQKKLILLQPLRDSKQNDYAIPYKLDRKPENLSLEQITQAGIRFLSERQKERNGFFLMIEGGMIDMACHSNDGAGFIHELIDMDSCVQIAYEFYKKKPDSTLIVVTADHETGGLSLGRGKYALHLEKLLHQKMSFFAYPRHLAALRREKGSAFSWDIVRQDLKENFGFWEGLELTEAQTERLHKAYEQLVDDSSENKKSLYNSVDPVSYTASQIMDEHSLIGWQSNGHSNGFVGVYAIGVGAEQFAGQIDNTEIPRKIMRAAGWE</sequence>
<comment type="cofactor">
    <cofactor evidence="8">
        <name>Mg(2+)</name>
        <dbReference type="ChEBI" id="CHEBI:18420"/>
    </cofactor>
    <text evidence="8">Binds 1 Mg(2+) ion.</text>
</comment>
<evidence type="ECO:0000256" key="2">
    <source>
        <dbReference type="ARBA" id="ARBA00022553"/>
    </source>
</evidence>
<protein>
    <submittedName>
        <fullName evidence="10">Alkaline phosphatase</fullName>
        <ecNumber evidence="10">3.1.3.1</ecNumber>
    </submittedName>
</protein>
<dbReference type="PANTHER" id="PTHR11596">
    <property type="entry name" value="ALKALINE PHOSPHATASE"/>
    <property type="match status" value="1"/>
</dbReference>
<feature type="binding site" evidence="8">
    <location>
        <position position="266"/>
    </location>
    <ligand>
        <name>Mg(2+)</name>
        <dbReference type="ChEBI" id="CHEBI:18420"/>
    </ligand>
</feature>
<evidence type="ECO:0000256" key="1">
    <source>
        <dbReference type="ARBA" id="ARBA00005984"/>
    </source>
</evidence>
<feature type="binding site" evidence="8">
    <location>
        <position position="34"/>
    </location>
    <ligand>
        <name>Mg(2+)</name>
        <dbReference type="ChEBI" id="CHEBI:18420"/>
    </ligand>
</feature>
<dbReference type="GO" id="GO:0046872">
    <property type="term" value="F:metal ion binding"/>
    <property type="evidence" value="ECO:0007669"/>
    <property type="project" value="UniProtKB-KW"/>
</dbReference>
<evidence type="ECO:0000256" key="5">
    <source>
        <dbReference type="ARBA" id="ARBA00022833"/>
    </source>
</evidence>
<feature type="active site" description="Phosphoserine intermediate" evidence="7">
    <location>
        <position position="83"/>
    </location>
</feature>
<dbReference type="InterPro" id="IPR001952">
    <property type="entry name" value="Alkaline_phosphatase"/>
</dbReference>
<dbReference type="PANTHER" id="PTHR11596:SF5">
    <property type="entry name" value="ALKALINE PHOSPHATASE"/>
    <property type="match status" value="1"/>
</dbReference>
<evidence type="ECO:0000313" key="10">
    <source>
        <dbReference type="EMBL" id="MBB3702763.1"/>
    </source>
</evidence>
<feature type="binding site" evidence="8">
    <location>
        <position position="314"/>
    </location>
    <ligand>
        <name>Zn(2+)</name>
        <dbReference type="ChEBI" id="CHEBI:29105"/>
        <label>2</label>
    </ligand>
</feature>
<dbReference type="AlphaFoldDB" id="A0A7W5UJT3"/>
<name>A0A7W5UJT3_9BACT</name>
<feature type="binding site" evidence="8">
    <location>
        <position position="434"/>
    </location>
    <ligand>
        <name>Zn(2+)</name>
        <dbReference type="ChEBI" id="CHEBI:29105"/>
        <label>1</label>
    </ligand>
</feature>
<keyword evidence="4 10" id="KW-0378">Hydrolase</keyword>
<dbReference type="Proteomes" id="UP000541425">
    <property type="component" value="Unassembled WGS sequence"/>
</dbReference>
<feature type="binding site" evidence="8">
    <location>
        <position position="135"/>
    </location>
    <ligand>
        <name>Mg(2+)</name>
        <dbReference type="ChEBI" id="CHEBI:18420"/>
    </ligand>
</feature>
<dbReference type="Gene3D" id="3.40.720.10">
    <property type="entry name" value="Alkaline Phosphatase, subunit A"/>
    <property type="match status" value="1"/>
</dbReference>
<feature type="binding site" evidence="8">
    <location>
        <position position="34"/>
    </location>
    <ligand>
        <name>Zn(2+)</name>
        <dbReference type="ChEBI" id="CHEBI:29105"/>
        <label>2</label>
    </ligand>
</feature>